<dbReference type="SMART" id="SM00257">
    <property type="entry name" value="LysM"/>
    <property type="match status" value="2"/>
</dbReference>
<keyword evidence="6" id="KW-0326">Glycosidase</keyword>
<evidence type="ECO:0000259" key="7">
    <source>
        <dbReference type="PROSITE" id="PS51782"/>
    </source>
</evidence>
<dbReference type="EMBL" id="EF082853">
    <property type="protein sequence ID" value="ABK22205.1"/>
    <property type="molecule type" value="mRNA"/>
</dbReference>
<dbReference type="PANTHER" id="PTHR11195">
    <property type="entry name" value="DESTABILASE-RELATED"/>
    <property type="match status" value="1"/>
</dbReference>
<dbReference type="PROSITE" id="PS51909">
    <property type="entry name" value="LYSOZYME_I"/>
    <property type="match status" value="1"/>
</dbReference>
<keyword evidence="4" id="KW-0081">Bacteriolytic enzyme</keyword>
<dbReference type="PANTHER" id="PTHR11195:SF20">
    <property type="entry name" value="LYSOZYME"/>
    <property type="match status" value="1"/>
</dbReference>
<dbReference type="PROSITE" id="PS51782">
    <property type="entry name" value="LYSM"/>
    <property type="match status" value="1"/>
</dbReference>
<evidence type="ECO:0000256" key="5">
    <source>
        <dbReference type="ARBA" id="ARBA00022801"/>
    </source>
</evidence>
<evidence type="ECO:0000256" key="6">
    <source>
        <dbReference type="ARBA" id="ARBA00023295"/>
    </source>
</evidence>
<sequence length="318" mass="36625">METGAERPPGIILVRVEWGDTLWDLSRRLGLDHWHGIQVANGLKDDLIFAGEVLKVPLPSTVSMTGCRWRRQHSWPWVVQSGDTAWDISERYRISLEDLERANCCLLDLLYPGDIMQVPEKDSTLKEVMARSKVSGDSRNKPNFFDVFPAPKDMDEYRKKHRILLNALRDVESSFMMPAPTGDGGLSIGPLQISRDYHTDAWWLTTQGVNYESCNDVDYSERTVIKYWLRYCPWALEFSDFETLARIHNGGPQFWQFLSTTHYWQRVRRSMKRFGHQQGFPAYTAGIGKQQPIHLFSANIPFPIPLLDSKFTTSVILA</sequence>
<dbReference type="AlphaFoldDB" id="A9NNJ4"/>
<dbReference type="CDD" id="cd00118">
    <property type="entry name" value="LysM"/>
    <property type="match status" value="2"/>
</dbReference>
<comment type="catalytic activity">
    <reaction evidence="1">
        <text>Hydrolysis of (1-&gt;4)-beta-linkages between N-acetylmuramic acid and N-acetyl-D-glucosamine residues in a peptidoglycan and between N-acetyl-D-glucosamine residues in chitodextrins.</text>
        <dbReference type="EC" id="3.2.1.17"/>
    </reaction>
</comment>
<dbReference type="GO" id="GO:0042742">
    <property type="term" value="P:defense response to bacterium"/>
    <property type="evidence" value="ECO:0007669"/>
    <property type="project" value="UniProtKB-KW"/>
</dbReference>
<evidence type="ECO:0000313" key="8">
    <source>
        <dbReference type="EMBL" id="ABK22205.1"/>
    </source>
</evidence>
<dbReference type="Gene3D" id="1.10.530.10">
    <property type="match status" value="1"/>
</dbReference>
<accession>A9NNJ4</accession>
<dbReference type="InterPro" id="IPR018392">
    <property type="entry name" value="LysM"/>
</dbReference>
<reference evidence="8" key="1">
    <citation type="journal article" date="2008" name="BMC Genomics">
        <title>A conifer genomics resource of 200,000 spruce (Picea spp.) ESTs and 6,464 high-quality, sequence-finished full-length cDNAs for Sitka spruce (Picea sitchensis).</title>
        <authorList>
            <person name="Ralph S.G."/>
            <person name="Chun H.J."/>
            <person name="Kolosova N."/>
            <person name="Cooper D."/>
            <person name="Oddy C."/>
            <person name="Ritland C.E."/>
            <person name="Kirkpatrick R."/>
            <person name="Moore R."/>
            <person name="Barber S."/>
            <person name="Holt R.A."/>
            <person name="Jones S.J."/>
            <person name="Marra M.A."/>
            <person name="Douglas C.J."/>
            <person name="Ritland K."/>
            <person name="Bohlmann J."/>
        </authorList>
    </citation>
    <scope>NUCLEOTIDE SEQUENCE</scope>
    <source>
        <tissue evidence="8">Green portion of the leader tissue</tissue>
    </source>
</reference>
<evidence type="ECO:0000256" key="4">
    <source>
        <dbReference type="ARBA" id="ARBA00022638"/>
    </source>
</evidence>
<protein>
    <recommendedName>
        <fullName evidence="2">lysozyme</fullName>
        <ecNumber evidence="2">3.2.1.17</ecNumber>
    </recommendedName>
</protein>
<proteinExistence type="evidence at transcript level"/>
<dbReference type="SUPFAM" id="SSF54106">
    <property type="entry name" value="LysM domain"/>
    <property type="match status" value="2"/>
</dbReference>
<dbReference type="CAZy" id="GH22">
    <property type="family name" value="Glycoside Hydrolase Family 22"/>
</dbReference>
<evidence type="ECO:0000256" key="2">
    <source>
        <dbReference type="ARBA" id="ARBA00012732"/>
    </source>
</evidence>
<feature type="domain" description="LysM" evidence="7">
    <location>
        <begin position="75"/>
        <end position="118"/>
    </location>
</feature>
<dbReference type="GO" id="GO:0031640">
    <property type="term" value="P:killing of cells of another organism"/>
    <property type="evidence" value="ECO:0007669"/>
    <property type="project" value="UniProtKB-KW"/>
</dbReference>
<keyword evidence="3" id="KW-0929">Antimicrobial</keyword>
<dbReference type="Gene3D" id="3.10.350.10">
    <property type="entry name" value="LysM domain"/>
    <property type="match status" value="2"/>
</dbReference>
<dbReference type="InterPro" id="IPR036779">
    <property type="entry name" value="LysM_dom_sf"/>
</dbReference>
<name>A9NNJ4_PICSI</name>
<evidence type="ECO:0000256" key="1">
    <source>
        <dbReference type="ARBA" id="ARBA00000632"/>
    </source>
</evidence>
<evidence type="ECO:0000256" key="3">
    <source>
        <dbReference type="ARBA" id="ARBA00022529"/>
    </source>
</evidence>
<organism evidence="8">
    <name type="scientific">Picea sitchensis</name>
    <name type="common">Sitka spruce</name>
    <name type="synonym">Pinus sitchensis</name>
    <dbReference type="NCBI Taxonomy" id="3332"/>
    <lineage>
        <taxon>Eukaryota</taxon>
        <taxon>Viridiplantae</taxon>
        <taxon>Streptophyta</taxon>
        <taxon>Embryophyta</taxon>
        <taxon>Tracheophyta</taxon>
        <taxon>Spermatophyta</taxon>
        <taxon>Pinopsida</taxon>
        <taxon>Pinidae</taxon>
        <taxon>Conifers I</taxon>
        <taxon>Pinales</taxon>
        <taxon>Pinaceae</taxon>
        <taxon>Picea</taxon>
    </lineage>
</organism>
<dbReference type="EC" id="3.2.1.17" evidence="2"/>
<dbReference type="Pfam" id="PF01476">
    <property type="entry name" value="LysM"/>
    <property type="match status" value="2"/>
</dbReference>
<keyword evidence="5" id="KW-0378">Hydrolase</keyword>
<dbReference type="InterPro" id="IPR008597">
    <property type="entry name" value="Invert_lysozyme"/>
</dbReference>
<dbReference type="GO" id="GO:0003796">
    <property type="term" value="F:lysozyme activity"/>
    <property type="evidence" value="ECO:0007669"/>
    <property type="project" value="UniProtKB-EC"/>
</dbReference>